<organism evidence="1">
    <name type="scientific">Arundo donax</name>
    <name type="common">Giant reed</name>
    <name type="synonym">Donax arundinaceus</name>
    <dbReference type="NCBI Taxonomy" id="35708"/>
    <lineage>
        <taxon>Eukaryota</taxon>
        <taxon>Viridiplantae</taxon>
        <taxon>Streptophyta</taxon>
        <taxon>Embryophyta</taxon>
        <taxon>Tracheophyta</taxon>
        <taxon>Spermatophyta</taxon>
        <taxon>Magnoliopsida</taxon>
        <taxon>Liliopsida</taxon>
        <taxon>Poales</taxon>
        <taxon>Poaceae</taxon>
        <taxon>PACMAD clade</taxon>
        <taxon>Arundinoideae</taxon>
        <taxon>Arundineae</taxon>
        <taxon>Arundo</taxon>
    </lineage>
</organism>
<reference evidence="1" key="1">
    <citation type="submission" date="2014-09" db="EMBL/GenBank/DDBJ databases">
        <authorList>
            <person name="Magalhaes I.L.F."/>
            <person name="Oliveira U."/>
            <person name="Santos F.R."/>
            <person name="Vidigal T.H.D.A."/>
            <person name="Brescovit A.D."/>
            <person name="Santos A.J."/>
        </authorList>
    </citation>
    <scope>NUCLEOTIDE SEQUENCE</scope>
    <source>
        <tissue evidence="1">Shoot tissue taken approximately 20 cm above the soil surface</tissue>
    </source>
</reference>
<reference evidence="1" key="2">
    <citation type="journal article" date="2015" name="Data Brief">
        <title>Shoot transcriptome of the giant reed, Arundo donax.</title>
        <authorList>
            <person name="Barrero R.A."/>
            <person name="Guerrero F.D."/>
            <person name="Moolhuijzen P."/>
            <person name="Goolsby J.A."/>
            <person name="Tidwell J."/>
            <person name="Bellgard S.E."/>
            <person name="Bellgard M.I."/>
        </authorList>
    </citation>
    <scope>NUCLEOTIDE SEQUENCE</scope>
    <source>
        <tissue evidence="1">Shoot tissue taken approximately 20 cm above the soil surface</tissue>
    </source>
</reference>
<accession>A0A0A8Y9Z9</accession>
<sequence length="60" mass="6671">MHFNGCNNLSVAKIDVSEHNFAVACSSAFIDYHVMFYAMHESIQCSAVKVCLNQVTSEMP</sequence>
<evidence type="ECO:0000313" key="1">
    <source>
        <dbReference type="EMBL" id="JAD22714.1"/>
    </source>
</evidence>
<protein>
    <submittedName>
        <fullName evidence="1">Uncharacterized protein</fullName>
    </submittedName>
</protein>
<dbReference type="AlphaFoldDB" id="A0A0A8Y9Z9"/>
<proteinExistence type="predicted"/>
<dbReference type="EMBL" id="GBRH01275181">
    <property type="protein sequence ID" value="JAD22714.1"/>
    <property type="molecule type" value="Transcribed_RNA"/>
</dbReference>
<name>A0A0A8Y9Z9_ARUDO</name>